<dbReference type="EMBL" id="QKXF01000006">
    <property type="protein sequence ID" value="RQM18877.1"/>
    <property type="molecule type" value="Genomic_DNA"/>
</dbReference>
<gene>
    <name evidence="1" type="ORF">DD237_007500</name>
</gene>
<sequence length="165" mass="18621">MLSPLLDNVNSEIQLLVPVMVASSAVSAWRSAVLELKNRRCSNKKDMFVVEVFQARSDPTFAHGESIENGRHIRRPIAKTKRTLLKFVQFVTKSTTVAHETHHGKPCDLCIKFMELIAFRAYPDGFIVGRLGGNRLKRTMMKFMVELYRGTNCQVCINTRGCCSG</sequence>
<comment type="caution">
    <text evidence="1">The sequence shown here is derived from an EMBL/GenBank/DDBJ whole genome shotgun (WGS) entry which is preliminary data.</text>
</comment>
<organism evidence="1 2">
    <name type="scientific">Peronospora effusa</name>
    <dbReference type="NCBI Taxonomy" id="542832"/>
    <lineage>
        <taxon>Eukaryota</taxon>
        <taxon>Sar</taxon>
        <taxon>Stramenopiles</taxon>
        <taxon>Oomycota</taxon>
        <taxon>Peronosporomycetes</taxon>
        <taxon>Peronosporales</taxon>
        <taxon>Peronosporaceae</taxon>
        <taxon>Peronospora</taxon>
    </lineage>
</organism>
<dbReference type="AlphaFoldDB" id="A0A425CP67"/>
<dbReference type="Proteomes" id="UP000286097">
    <property type="component" value="Unassembled WGS sequence"/>
</dbReference>
<evidence type="ECO:0000313" key="1">
    <source>
        <dbReference type="EMBL" id="RQM18877.1"/>
    </source>
</evidence>
<proteinExistence type="predicted"/>
<accession>A0A425CP67</accession>
<reference evidence="1 2" key="1">
    <citation type="submission" date="2018-06" db="EMBL/GenBank/DDBJ databases">
        <title>Comparative genomics of downy mildews reveals potential adaptations to biotrophy.</title>
        <authorList>
            <person name="Fletcher K."/>
            <person name="Klosterman S.J."/>
            <person name="Derevnina L."/>
            <person name="Martin F."/>
            <person name="Koike S."/>
            <person name="Reyes Chin-Wo S."/>
            <person name="Mou B."/>
            <person name="Michelmore R."/>
        </authorList>
    </citation>
    <scope>NUCLEOTIDE SEQUENCE [LARGE SCALE GENOMIC DNA]</scope>
    <source>
        <strain evidence="1 2">R13</strain>
    </source>
</reference>
<protein>
    <submittedName>
        <fullName evidence="1">Uncharacterized protein</fullName>
    </submittedName>
</protein>
<name>A0A425CP67_9STRA</name>
<dbReference type="VEuPathDB" id="FungiDB:DD237_007500"/>
<evidence type="ECO:0000313" key="2">
    <source>
        <dbReference type="Proteomes" id="UP000286097"/>
    </source>
</evidence>